<evidence type="ECO:0000256" key="2">
    <source>
        <dbReference type="ARBA" id="ARBA00022525"/>
    </source>
</evidence>
<proteinExistence type="predicted"/>
<gene>
    <name evidence="9" type="ORF">FCC1311_070351</name>
</gene>
<evidence type="ECO:0000256" key="6">
    <source>
        <dbReference type="SAM" id="MobiDB-lite"/>
    </source>
</evidence>
<keyword evidence="3" id="KW-0732">Signal</keyword>
<dbReference type="PANTHER" id="PTHR34043">
    <property type="entry name" value="ALPHA/BETA-HYDROLASES SUPERFAMILY PROTEIN"/>
    <property type="match status" value="1"/>
</dbReference>
<keyword evidence="7" id="KW-1133">Transmembrane helix</keyword>
<feature type="transmembrane region" description="Helical" evidence="7">
    <location>
        <begin position="436"/>
        <end position="459"/>
    </location>
</feature>
<protein>
    <recommendedName>
        <fullName evidence="8">Lipase-like C-terminal domain-containing protein</fullName>
    </recommendedName>
</protein>
<dbReference type="InParanoid" id="A0A2R5GNY9"/>
<keyword evidence="7" id="KW-0812">Transmembrane</keyword>
<feature type="compositionally biased region" description="Low complexity" evidence="6">
    <location>
        <begin position="470"/>
        <end position="485"/>
    </location>
</feature>
<dbReference type="GO" id="GO:0006629">
    <property type="term" value="P:lipid metabolic process"/>
    <property type="evidence" value="ECO:0007669"/>
    <property type="project" value="UniProtKB-KW"/>
</dbReference>
<dbReference type="InterPro" id="IPR056304">
    <property type="entry name" value="Lip-like_C"/>
</dbReference>
<feature type="domain" description="Lipase-like C-terminal" evidence="8">
    <location>
        <begin position="21"/>
        <end position="338"/>
    </location>
</feature>
<dbReference type="PANTHER" id="PTHR34043:SF3">
    <property type="entry name" value="ALPHA_BETA-HYDROLASES SUPERFAMILY PROTEIN"/>
    <property type="match status" value="1"/>
</dbReference>
<comment type="subcellular location">
    <subcellularLocation>
        <location evidence="1">Secreted</location>
    </subcellularLocation>
</comment>
<dbReference type="Gene3D" id="3.40.50.1820">
    <property type="entry name" value="alpha/beta hydrolase"/>
    <property type="match status" value="1"/>
</dbReference>
<evidence type="ECO:0000259" key="8">
    <source>
        <dbReference type="Pfam" id="PF24708"/>
    </source>
</evidence>
<accession>A0A2R5GNY9</accession>
<evidence type="ECO:0000313" key="10">
    <source>
        <dbReference type="Proteomes" id="UP000241890"/>
    </source>
</evidence>
<evidence type="ECO:0000256" key="4">
    <source>
        <dbReference type="ARBA" id="ARBA00022801"/>
    </source>
</evidence>
<sequence>MAMTIAAIASLPGHSAAKEVAVFIHGLGGFAPDEFFGFPYWVYINEFTERGFEAYQAEVGPVSSNHDRACEAYAQIMGTVVDYGKVHSERHGHNRYGRNFTGKGFYPEWSTENPIHILGHSMGGSTIRKLEILLQEGIQEEIDATPPEELSPLFAGLGTMIKTMTSFSGTHDGSTLEPLLGEDIVRVIEVFILGFAGISEDTFIDEIYGFDLSQWNITKLSNETIGDFFTRMRESPIWSVDNLDLAPFDLSPDGALVQQEAGQHAYPDTHYFAFSTSLTQPVYRCNDEETVCGYAQEASPLMWAGLSPFANIIGDVEQPQDLRENDGLVPVESSKCPQLAYPGTTCIPFDPNSDNDDWEWVPGQWYYQYTLLDHLQIIGWTYNDADDDRARANFANQAQRILRAVGADGGTDLDSTMAPTPFKDAAADEGRSASEVAAIAGGSVGSALALAALALVLWIRRSSSATFAADPATSLPTSASASPSAGLQSARVGRREPASIVVSSANPSYVAREPSF</sequence>
<keyword evidence="4" id="KW-0378">Hydrolase</keyword>
<evidence type="ECO:0000256" key="1">
    <source>
        <dbReference type="ARBA" id="ARBA00004613"/>
    </source>
</evidence>
<keyword evidence="5" id="KW-0443">Lipid metabolism</keyword>
<reference evidence="9 10" key="1">
    <citation type="submission" date="2017-12" db="EMBL/GenBank/DDBJ databases">
        <title>Sequencing, de novo assembly and annotation of complete genome of a new Thraustochytrid species, strain FCC1311.</title>
        <authorList>
            <person name="Sedici K."/>
            <person name="Godart F."/>
            <person name="Aiese Cigliano R."/>
            <person name="Sanseverino W."/>
            <person name="Barakat M."/>
            <person name="Ortet P."/>
            <person name="Marechal E."/>
            <person name="Cagnac O."/>
            <person name="Amato A."/>
        </authorList>
    </citation>
    <scope>NUCLEOTIDE SEQUENCE [LARGE SCALE GENOMIC DNA]</scope>
</reference>
<dbReference type="Proteomes" id="UP000241890">
    <property type="component" value="Unassembled WGS sequence"/>
</dbReference>
<dbReference type="GO" id="GO:0005576">
    <property type="term" value="C:extracellular region"/>
    <property type="evidence" value="ECO:0007669"/>
    <property type="project" value="UniProtKB-SubCell"/>
</dbReference>
<dbReference type="AlphaFoldDB" id="A0A2R5GNY9"/>
<keyword evidence="7" id="KW-0472">Membrane</keyword>
<organism evidence="9 10">
    <name type="scientific">Hondaea fermentalgiana</name>
    <dbReference type="NCBI Taxonomy" id="2315210"/>
    <lineage>
        <taxon>Eukaryota</taxon>
        <taxon>Sar</taxon>
        <taxon>Stramenopiles</taxon>
        <taxon>Bigyra</taxon>
        <taxon>Labyrinthulomycetes</taxon>
        <taxon>Thraustochytrida</taxon>
        <taxon>Thraustochytriidae</taxon>
        <taxon>Hondaea</taxon>
    </lineage>
</organism>
<evidence type="ECO:0000256" key="7">
    <source>
        <dbReference type="SAM" id="Phobius"/>
    </source>
</evidence>
<dbReference type="EMBL" id="BEYU01000121">
    <property type="protein sequence ID" value="GBG32335.1"/>
    <property type="molecule type" value="Genomic_DNA"/>
</dbReference>
<feature type="region of interest" description="Disordered" evidence="6">
    <location>
        <begin position="470"/>
        <end position="498"/>
    </location>
</feature>
<evidence type="ECO:0000313" key="9">
    <source>
        <dbReference type="EMBL" id="GBG32335.1"/>
    </source>
</evidence>
<name>A0A2R5GNY9_9STRA</name>
<dbReference type="OrthoDB" id="206848at2759"/>
<keyword evidence="2" id="KW-0964">Secreted</keyword>
<comment type="caution">
    <text evidence="9">The sequence shown here is derived from an EMBL/GenBank/DDBJ whole genome shotgun (WGS) entry which is preliminary data.</text>
</comment>
<evidence type="ECO:0000256" key="5">
    <source>
        <dbReference type="ARBA" id="ARBA00023098"/>
    </source>
</evidence>
<dbReference type="InterPro" id="IPR029058">
    <property type="entry name" value="AB_hydrolase_fold"/>
</dbReference>
<evidence type="ECO:0000256" key="3">
    <source>
        <dbReference type="ARBA" id="ARBA00022729"/>
    </source>
</evidence>
<dbReference type="SUPFAM" id="SSF53474">
    <property type="entry name" value="alpha/beta-Hydrolases"/>
    <property type="match status" value="1"/>
</dbReference>
<dbReference type="GO" id="GO:0016787">
    <property type="term" value="F:hydrolase activity"/>
    <property type="evidence" value="ECO:0007669"/>
    <property type="project" value="UniProtKB-KW"/>
</dbReference>
<dbReference type="Pfam" id="PF24708">
    <property type="entry name" value="Lip_C"/>
    <property type="match status" value="1"/>
</dbReference>
<keyword evidence="10" id="KW-1185">Reference proteome</keyword>